<gene>
    <name evidence="1" type="ORF">OCV69_14530</name>
</gene>
<reference evidence="1 2" key="1">
    <citation type="journal article" date="2021" name="ISME Commun">
        <title>Automated analysis of genomic sequences facilitates high-throughput and comprehensive description of bacteria.</title>
        <authorList>
            <person name="Hitch T.C.A."/>
        </authorList>
    </citation>
    <scope>NUCLEOTIDE SEQUENCE [LARGE SCALE GENOMIC DNA]</scope>
    <source>
        <strain evidence="2">f_CCE</strain>
    </source>
</reference>
<evidence type="ECO:0008006" key="3">
    <source>
        <dbReference type="Google" id="ProtNLM"/>
    </source>
</evidence>
<comment type="caution">
    <text evidence="1">The sequence shown here is derived from an EMBL/GenBank/DDBJ whole genome shotgun (WGS) entry which is preliminary data.</text>
</comment>
<evidence type="ECO:0000313" key="2">
    <source>
        <dbReference type="Proteomes" id="UP001652395"/>
    </source>
</evidence>
<accession>A0ABT2V2M4</accession>
<dbReference type="Proteomes" id="UP001652395">
    <property type="component" value="Unassembled WGS sequence"/>
</dbReference>
<protein>
    <recommendedName>
        <fullName evidence="3">Transposase/invertase (TIGR01784 family)</fullName>
    </recommendedName>
</protein>
<organism evidence="1 2">
    <name type="scientific">Alitiscatomonas aceti</name>
    <dbReference type="NCBI Taxonomy" id="2981724"/>
    <lineage>
        <taxon>Bacteria</taxon>
        <taxon>Bacillati</taxon>
        <taxon>Bacillota</taxon>
        <taxon>Clostridia</taxon>
        <taxon>Lachnospirales</taxon>
        <taxon>Lachnospiraceae</taxon>
        <taxon>Alitiscatomonas</taxon>
    </lineage>
</organism>
<dbReference type="EMBL" id="JAOQJF010000040">
    <property type="protein sequence ID" value="MCU6801130.1"/>
    <property type="molecule type" value="Genomic_DNA"/>
</dbReference>
<evidence type="ECO:0000313" key="1">
    <source>
        <dbReference type="EMBL" id="MCU6801130.1"/>
    </source>
</evidence>
<keyword evidence="2" id="KW-1185">Reference proteome</keyword>
<proteinExistence type="predicted"/>
<name>A0ABT2V2M4_9FIRM</name>
<dbReference type="RefSeq" id="WP_262563188.1">
    <property type="nucleotide sequence ID" value="NZ_JAOQJF010000040.1"/>
</dbReference>
<sequence>MWLFCQTLKEYMLFVERVRLHAKTMTVGAAVHRAVTECIREGILSDFLSQNRAEVIAVSIFEYDEERELALMRKAIASEARKEGHDAGHKEGREDEIKSLIRTKLQKGKSIPQIADELERDEMTIKALIQGMGDEAE</sequence>